<keyword evidence="3" id="KW-0624">Polysaccharide degradation</keyword>
<dbReference type="GO" id="GO:0008810">
    <property type="term" value="F:cellulase activity"/>
    <property type="evidence" value="ECO:0007669"/>
    <property type="project" value="InterPro"/>
</dbReference>
<comment type="similarity">
    <text evidence="1">Belongs to the glycosyl hydrolase 9 (cellulase E) family.</text>
</comment>
<dbReference type="Gene3D" id="1.50.10.10">
    <property type="match status" value="1"/>
</dbReference>
<dbReference type="Proteomes" id="UP000617628">
    <property type="component" value="Unassembled WGS sequence"/>
</dbReference>
<evidence type="ECO:0000313" key="6">
    <source>
        <dbReference type="Proteomes" id="UP000617628"/>
    </source>
</evidence>
<dbReference type="InterPro" id="IPR012341">
    <property type="entry name" value="6hp_glycosidase-like_sf"/>
</dbReference>
<accession>A0A934VTU8</accession>
<evidence type="ECO:0000313" key="5">
    <source>
        <dbReference type="EMBL" id="MBK1880445.1"/>
    </source>
</evidence>
<keyword evidence="5" id="KW-0378">Hydrolase</keyword>
<dbReference type="AlphaFoldDB" id="A0A934VTU8"/>
<dbReference type="InterPro" id="IPR014756">
    <property type="entry name" value="Ig_E-set"/>
</dbReference>
<dbReference type="EMBL" id="JAENIL010000089">
    <property type="protein sequence ID" value="MBK1880445.1"/>
    <property type="molecule type" value="Genomic_DNA"/>
</dbReference>
<sequence>MSSAPQLALSHIGFKPNSPKKITLVPQDGNTDFPETIPFYIRKNAYNLPREKKLPPGAEPGYQTPFNLVSGRLLLEQVDPDQIFFTGELKRIESRWGTFWQGDFSDFETEGTYQIDTDFQTSVPFLIGDSVYDRLLLGYLRFLKSQRCGCSVFGVHPLCHADDGVLEDGTPFDATGGWHDAGDSRKWLFFIQYHLDSLVTLHETHFANGAPADAGPAADEVLDEIRWGNRFFHKMITEEGHVYEDVAGGIYPSENLTYPEGWWFENHPGLNANGSDCRNTDNVPNSGDERQVRTTLNPLVQFGFVHTQCLTATVLPENEASKCLELAQRAWKYGKANAWGDKRTLFHTARLRAALELKNIGVEIVSNSEILDMLTELLARQETNSSELINGYFYEESKEDAFRSIAFATHPPLAILRAWELRDNIDLPADIISKCQASIERYCDLYLLADMQSNPFELVPYGVFLKPDKPDFQSFRPAGSNRWIRTFMPPFNKLDMAHGLNGVIASHAHTLAKAGKFFKRTDWQQAAHKCIHWMLGHNPNNASLFDGIGYRQPIPFGLDTPQIPDGALNGYIGDVEDKPYLEQSTAIWWSTQEYWSSPYIHITKAICYLHKQSHD</sequence>
<dbReference type="InterPro" id="IPR013783">
    <property type="entry name" value="Ig-like_fold"/>
</dbReference>
<proteinExistence type="inferred from homology"/>
<reference evidence="5" key="1">
    <citation type="submission" date="2021-01" db="EMBL/GenBank/DDBJ databases">
        <title>Modified the classification status of verrucomicrobia.</title>
        <authorList>
            <person name="Feng X."/>
        </authorList>
    </citation>
    <scope>NUCLEOTIDE SEQUENCE</scope>
    <source>
        <strain evidence="5">KCTC 13126</strain>
    </source>
</reference>
<evidence type="ECO:0000256" key="1">
    <source>
        <dbReference type="ARBA" id="ARBA00007072"/>
    </source>
</evidence>
<dbReference type="Pfam" id="PF00759">
    <property type="entry name" value="Glyco_hydro_9"/>
    <property type="match status" value="1"/>
</dbReference>
<dbReference type="SUPFAM" id="SSF81296">
    <property type="entry name" value="E set domains"/>
    <property type="match status" value="1"/>
</dbReference>
<evidence type="ECO:0000259" key="4">
    <source>
        <dbReference type="Pfam" id="PF00759"/>
    </source>
</evidence>
<dbReference type="CDD" id="cd02850">
    <property type="entry name" value="E_set_Cellulase_N"/>
    <property type="match status" value="1"/>
</dbReference>
<dbReference type="SUPFAM" id="SSF48208">
    <property type="entry name" value="Six-hairpin glycosidases"/>
    <property type="match status" value="1"/>
</dbReference>
<evidence type="ECO:0000256" key="3">
    <source>
        <dbReference type="ARBA" id="ARBA00023326"/>
    </source>
</evidence>
<dbReference type="InterPro" id="IPR001701">
    <property type="entry name" value="Glyco_hydro_9"/>
</dbReference>
<gene>
    <name evidence="5" type="ORF">JIN87_26400</name>
</gene>
<dbReference type="InterPro" id="IPR004197">
    <property type="entry name" value="Cellulase_Ig-like"/>
</dbReference>
<dbReference type="GO" id="GO:0000272">
    <property type="term" value="P:polysaccharide catabolic process"/>
    <property type="evidence" value="ECO:0007669"/>
    <property type="project" value="UniProtKB-KW"/>
</dbReference>
<keyword evidence="2" id="KW-0119">Carbohydrate metabolism</keyword>
<evidence type="ECO:0000256" key="2">
    <source>
        <dbReference type="ARBA" id="ARBA00023277"/>
    </source>
</evidence>
<name>A0A934VTU8_9BACT</name>
<dbReference type="RefSeq" id="WP_200359413.1">
    <property type="nucleotide sequence ID" value="NZ_JAENIL010000089.1"/>
</dbReference>
<feature type="domain" description="Glycoside hydrolase family 9" evidence="4">
    <location>
        <begin position="132"/>
        <end position="553"/>
    </location>
</feature>
<protein>
    <submittedName>
        <fullName evidence="5">Glycoside hydrolase family 9 protein</fullName>
    </submittedName>
</protein>
<dbReference type="Gene3D" id="2.60.40.10">
    <property type="entry name" value="Immunoglobulins"/>
    <property type="match status" value="1"/>
</dbReference>
<dbReference type="InterPro" id="IPR008928">
    <property type="entry name" value="6-hairpin_glycosidase_sf"/>
</dbReference>
<keyword evidence="6" id="KW-1185">Reference proteome</keyword>
<organism evidence="5 6">
    <name type="scientific">Pelagicoccus mobilis</name>
    <dbReference type="NCBI Taxonomy" id="415221"/>
    <lineage>
        <taxon>Bacteria</taxon>
        <taxon>Pseudomonadati</taxon>
        <taxon>Verrucomicrobiota</taxon>
        <taxon>Opitutia</taxon>
        <taxon>Puniceicoccales</taxon>
        <taxon>Pelagicoccaceae</taxon>
        <taxon>Pelagicoccus</taxon>
    </lineage>
</organism>
<comment type="caution">
    <text evidence="5">The sequence shown here is derived from an EMBL/GenBank/DDBJ whole genome shotgun (WGS) entry which is preliminary data.</text>
</comment>